<evidence type="ECO:0000313" key="3">
    <source>
        <dbReference type="Proteomes" id="UP000660262"/>
    </source>
</evidence>
<dbReference type="OrthoDB" id="5599468at2759"/>
<dbReference type="PANTHER" id="PTHR47383">
    <property type="entry name" value="OS03G0659800 PROTEIN"/>
    <property type="match status" value="1"/>
</dbReference>
<evidence type="ECO:0000313" key="2">
    <source>
        <dbReference type="EMBL" id="GHP12523.1"/>
    </source>
</evidence>
<proteinExistence type="predicted"/>
<protein>
    <recommendedName>
        <fullName evidence="1">At4g15545-like C-terminal domain-containing protein</fullName>
    </recommendedName>
</protein>
<evidence type="ECO:0000259" key="1">
    <source>
        <dbReference type="Pfam" id="PF25972"/>
    </source>
</evidence>
<sequence>MITAWLNVKMKTFDQAAMKEGVQNSTMCVAIISDGDGTDGTAYFQRDFCKKELRWARDANVFIQPVINIDDKTRIGEFMQQAPEDLKFLGGINFLKLYRGSLDFWDKSVNRAVGVLNDTKVPNANLIEEFAENIYALNQKQMPASATPNAGIGSTTPALVDGKEFFKRARERLSYEQFSAFLQNIKDLNERRKTREEALGRAKQIFGSEGADLYASFEGLLSRQPQLGVSSQKQHGSAI</sequence>
<gene>
    <name evidence="2" type="ORF">PPROV_001125100</name>
</gene>
<reference evidence="2" key="1">
    <citation type="submission" date="2020-10" db="EMBL/GenBank/DDBJ databases">
        <title>Unveiling of a novel bifunctional photoreceptor, Dualchrome1, isolated from a cosmopolitan green alga.</title>
        <authorList>
            <person name="Suzuki S."/>
            <person name="Kawachi M."/>
        </authorList>
    </citation>
    <scope>NUCLEOTIDE SEQUENCE</scope>
    <source>
        <strain evidence="2">NIES 2893</strain>
    </source>
</reference>
<organism evidence="2 3">
    <name type="scientific">Pycnococcus provasolii</name>
    <dbReference type="NCBI Taxonomy" id="41880"/>
    <lineage>
        <taxon>Eukaryota</taxon>
        <taxon>Viridiplantae</taxon>
        <taxon>Chlorophyta</taxon>
        <taxon>Pseudoscourfieldiophyceae</taxon>
        <taxon>Pseudoscourfieldiales</taxon>
        <taxon>Pycnococcaceae</taxon>
        <taxon>Pycnococcus</taxon>
    </lineage>
</organism>
<name>A0A830I0D5_9CHLO</name>
<dbReference type="Proteomes" id="UP000660262">
    <property type="component" value="Unassembled WGS sequence"/>
</dbReference>
<dbReference type="PANTHER" id="PTHR47383:SF8">
    <property type="entry name" value="OS01G0768300 PROTEIN"/>
    <property type="match status" value="1"/>
</dbReference>
<dbReference type="EMBL" id="BNJQ01000043">
    <property type="protein sequence ID" value="GHP12523.1"/>
    <property type="molecule type" value="Genomic_DNA"/>
</dbReference>
<comment type="caution">
    <text evidence="2">The sequence shown here is derived from an EMBL/GenBank/DDBJ whole genome shotgun (WGS) entry which is preliminary data.</text>
</comment>
<feature type="domain" description="At4g15545-like C-terminal" evidence="1">
    <location>
        <begin position="160"/>
        <end position="224"/>
    </location>
</feature>
<dbReference type="InterPro" id="IPR058936">
    <property type="entry name" value="At4g15545-like"/>
</dbReference>
<dbReference type="AlphaFoldDB" id="A0A830I0D5"/>
<dbReference type="Pfam" id="PF25972">
    <property type="entry name" value="At4g15545_C"/>
    <property type="match status" value="1"/>
</dbReference>
<dbReference type="InterPro" id="IPR058935">
    <property type="entry name" value="At4g15545-like_C"/>
</dbReference>
<keyword evidence="3" id="KW-1185">Reference proteome</keyword>
<accession>A0A830I0D5</accession>